<feature type="compositionally biased region" description="Polar residues" evidence="8">
    <location>
        <begin position="419"/>
        <end position="433"/>
    </location>
</feature>
<evidence type="ECO:0000256" key="7">
    <source>
        <dbReference type="ARBA" id="ARBA00023239"/>
    </source>
</evidence>
<dbReference type="Pfam" id="PF02586">
    <property type="entry name" value="SRAP"/>
    <property type="match status" value="1"/>
</dbReference>
<protein>
    <recommendedName>
        <fullName evidence="11">Abasic site processing protein</fullName>
    </recommendedName>
</protein>
<feature type="compositionally biased region" description="Basic and acidic residues" evidence="8">
    <location>
        <begin position="314"/>
        <end position="352"/>
    </location>
</feature>
<dbReference type="PANTHER" id="PTHR13604:SF0">
    <property type="entry name" value="ABASIC SITE PROCESSING PROTEIN HMCES"/>
    <property type="match status" value="1"/>
</dbReference>
<comment type="caution">
    <text evidence="9">The sequence shown here is derived from an EMBL/GenBank/DDBJ whole genome shotgun (WGS) entry which is preliminary data.</text>
</comment>
<evidence type="ECO:0000313" key="9">
    <source>
        <dbReference type="EMBL" id="KAK8114143.1"/>
    </source>
</evidence>
<dbReference type="GO" id="GO:0016829">
    <property type="term" value="F:lyase activity"/>
    <property type="evidence" value="ECO:0007669"/>
    <property type="project" value="UniProtKB-KW"/>
</dbReference>
<keyword evidence="10" id="KW-1185">Reference proteome</keyword>
<evidence type="ECO:0000256" key="3">
    <source>
        <dbReference type="ARBA" id="ARBA00022763"/>
    </source>
</evidence>
<dbReference type="GO" id="GO:0106300">
    <property type="term" value="P:protein-DNA covalent cross-linking repair"/>
    <property type="evidence" value="ECO:0007669"/>
    <property type="project" value="InterPro"/>
</dbReference>
<dbReference type="EMBL" id="JAQQWP010000006">
    <property type="protein sequence ID" value="KAK8114143.1"/>
    <property type="molecule type" value="Genomic_DNA"/>
</dbReference>
<keyword evidence="3" id="KW-0227">DNA damage</keyword>
<keyword evidence="2" id="KW-0645">Protease</keyword>
<accession>A0AAW0QVU1</accession>
<feature type="region of interest" description="Disordered" evidence="8">
    <location>
        <begin position="55"/>
        <end position="92"/>
    </location>
</feature>
<proteinExistence type="inferred from homology"/>
<dbReference type="AlphaFoldDB" id="A0AAW0QVU1"/>
<keyword evidence="4" id="KW-0378">Hydrolase</keyword>
<evidence type="ECO:0008006" key="11">
    <source>
        <dbReference type="Google" id="ProtNLM"/>
    </source>
</evidence>
<organism evidence="9 10">
    <name type="scientific">Apiospora kogelbergensis</name>
    <dbReference type="NCBI Taxonomy" id="1337665"/>
    <lineage>
        <taxon>Eukaryota</taxon>
        <taxon>Fungi</taxon>
        <taxon>Dikarya</taxon>
        <taxon>Ascomycota</taxon>
        <taxon>Pezizomycotina</taxon>
        <taxon>Sordariomycetes</taxon>
        <taxon>Xylariomycetidae</taxon>
        <taxon>Amphisphaeriales</taxon>
        <taxon>Apiosporaceae</taxon>
        <taxon>Apiospora</taxon>
    </lineage>
</organism>
<keyword evidence="6" id="KW-0238">DNA-binding</keyword>
<feature type="compositionally biased region" description="Basic and acidic residues" evidence="8">
    <location>
        <begin position="364"/>
        <end position="377"/>
    </location>
</feature>
<dbReference type="GO" id="GO:0008233">
    <property type="term" value="F:peptidase activity"/>
    <property type="evidence" value="ECO:0007669"/>
    <property type="project" value="UniProtKB-KW"/>
</dbReference>
<dbReference type="InterPro" id="IPR036590">
    <property type="entry name" value="SRAP-like"/>
</dbReference>
<gene>
    <name evidence="9" type="ORF">PG999_006212</name>
</gene>
<dbReference type="InterPro" id="IPR003738">
    <property type="entry name" value="SRAP"/>
</dbReference>
<name>A0AAW0QVU1_9PEZI</name>
<dbReference type="GO" id="GO:0003697">
    <property type="term" value="F:single-stranded DNA binding"/>
    <property type="evidence" value="ECO:0007669"/>
    <property type="project" value="InterPro"/>
</dbReference>
<dbReference type="PANTHER" id="PTHR13604">
    <property type="entry name" value="DC12-RELATED"/>
    <property type="match status" value="1"/>
</dbReference>
<evidence type="ECO:0000256" key="6">
    <source>
        <dbReference type="ARBA" id="ARBA00023125"/>
    </source>
</evidence>
<evidence type="ECO:0000256" key="4">
    <source>
        <dbReference type="ARBA" id="ARBA00022801"/>
    </source>
</evidence>
<evidence type="ECO:0000256" key="8">
    <source>
        <dbReference type="SAM" id="MobiDB-lite"/>
    </source>
</evidence>
<evidence type="ECO:0000256" key="1">
    <source>
        <dbReference type="ARBA" id="ARBA00008136"/>
    </source>
</evidence>
<evidence type="ECO:0000256" key="5">
    <source>
        <dbReference type="ARBA" id="ARBA00023124"/>
    </source>
</evidence>
<feature type="region of interest" description="Disordered" evidence="8">
    <location>
        <begin position="298"/>
        <end position="433"/>
    </location>
</feature>
<sequence>MCGRYSLGLRPAQVRQMLQHDNMPVDDAPEDEGDNAPRQSYNFAPGYHGIVYRADTPDWGAGPHRQSKKSGGDTEAADGTADPSSPISPDGVYGGSDVHYKLQSMKWGLIPFWTKRNPDYGSMIKTINCRDDSLAQGGGMWNSMKARKRCIVVAQGFYEWLKKDGGREKLPHFVKRKDGALMCFAGLWDCVQYEDDEKRHYTYTIITTDSNKQLRFLHERMPVILDNGSEELRTWLDPKRYEWSKELQSLLKPFEGGLEVYPVSKDVGKVGNNSPTFIIPIDSKENKSNIANFFGKAGSGAKTETEAPPSQEQRQVKIKKEAVFVGKGSKDDISDKEDGYNHAKNEGGKHVGDNQAIEASGAKRGAEEDSSRDEPPKKIAKPTPKAQSSTSAEKKGGSGGRLKISATSNHTKGPEKTKQSGTRKITQFFGNSS</sequence>
<keyword evidence="5" id="KW-0190">Covalent protein-DNA linkage</keyword>
<dbReference type="SUPFAM" id="SSF143081">
    <property type="entry name" value="BB1717-like"/>
    <property type="match status" value="1"/>
</dbReference>
<dbReference type="Proteomes" id="UP001392437">
    <property type="component" value="Unassembled WGS sequence"/>
</dbReference>
<comment type="similarity">
    <text evidence="1">Belongs to the SOS response-associated peptidase family.</text>
</comment>
<dbReference type="Gene3D" id="3.90.1680.10">
    <property type="entry name" value="SOS response associated peptidase-like"/>
    <property type="match status" value="1"/>
</dbReference>
<keyword evidence="7" id="KW-0456">Lyase</keyword>
<dbReference type="GO" id="GO:0006508">
    <property type="term" value="P:proteolysis"/>
    <property type="evidence" value="ECO:0007669"/>
    <property type="project" value="UniProtKB-KW"/>
</dbReference>
<evidence type="ECO:0000256" key="2">
    <source>
        <dbReference type="ARBA" id="ARBA00022670"/>
    </source>
</evidence>
<evidence type="ECO:0000313" key="10">
    <source>
        <dbReference type="Proteomes" id="UP001392437"/>
    </source>
</evidence>
<reference evidence="9 10" key="1">
    <citation type="submission" date="2023-01" db="EMBL/GenBank/DDBJ databases">
        <title>Analysis of 21 Apiospora genomes using comparative genomics revels a genus with tremendous synthesis potential of carbohydrate active enzymes and secondary metabolites.</title>
        <authorList>
            <person name="Sorensen T."/>
        </authorList>
    </citation>
    <scope>NUCLEOTIDE SEQUENCE [LARGE SCALE GENOMIC DNA]</scope>
    <source>
        <strain evidence="9 10">CBS 117206</strain>
    </source>
</reference>